<evidence type="ECO:0000256" key="1">
    <source>
        <dbReference type="ARBA" id="ARBA00004906"/>
    </source>
</evidence>
<dbReference type="EMBL" id="KK852854">
    <property type="protein sequence ID" value="KDR14963.1"/>
    <property type="molecule type" value="Genomic_DNA"/>
</dbReference>
<dbReference type="PANTHER" id="PTHR24412:SF497">
    <property type="entry name" value="KELCH-LIKE PROTEIN 18"/>
    <property type="match status" value="1"/>
</dbReference>
<dbReference type="Proteomes" id="UP000027135">
    <property type="component" value="Unassembled WGS sequence"/>
</dbReference>
<evidence type="ECO:0000259" key="8">
    <source>
        <dbReference type="PROSITE" id="PS50097"/>
    </source>
</evidence>
<keyword evidence="6" id="KW-0009">Actin-binding</keyword>
<dbReference type="SUPFAM" id="SSF50965">
    <property type="entry name" value="Galactose oxidase, central domain"/>
    <property type="match status" value="1"/>
</dbReference>
<dbReference type="Gene3D" id="3.30.710.10">
    <property type="entry name" value="Potassium Channel Kv1.1, Chain A"/>
    <property type="match status" value="1"/>
</dbReference>
<keyword evidence="4" id="KW-0677">Repeat</keyword>
<protein>
    <recommendedName>
        <fullName evidence="2">Kelch-like protein diablo</fullName>
    </recommendedName>
</protein>
<dbReference type="Pfam" id="PF01344">
    <property type="entry name" value="Kelch_1"/>
    <property type="match status" value="1"/>
</dbReference>
<dbReference type="InParanoid" id="A0A067R6H1"/>
<keyword evidence="5" id="KW-0833">Ubl conjugation pathway</keyword>
<dbReference type="GO" id="GO:0003779">
    <property type="term" value="F:actin binding"/>
    <property type="evidence" value="ECO:0007669"/>
    <property type="project" value="UniProtKB-KW"/>
</dbReference>
<dbReference type="OrthoDB" id="45365at2759"/>
<dbReference type="eggNOG" id="KOG4441">
    <property type="taxonomic scope" value="Eukaryota"/>
</dbReference>
<dbReference type="InterPro" id="IPR017096">
    <property type="entry name" value="BTB-kelch_protein"/>
</dbReference>
<evidence type="ECO:0000256" key="2">
    <source>
        <dbReference type="ARBA" id="ARBA00013699"/>
    </source>
</evidence>
<dbReference type="AlphaFoldDB" id="A0A067R6H1"/>
<dbReference type="UniPathway" id="UPA00143"/>
<evidence type="ECO:0000256" key="3">
    <source>
        <dbReference type="ARBA" id="ARBA00022441"/>
    </source>
</evidence>
<dbReference type="Pfam" id="PF00651">
    <property type="entry name" value="BTB"/>
    <property type="match status" value="1"/>
</dbReference>
<dbReference type="InterPro" id="IPR015915">
    <property type="entry name" value="Kelch-typ_b-propeller"/>
</dbReference>
<feature type="domain" description="BTB" evidence="8">
    <location>
        <begin position="30"/>
        <end position="97"/>
    </location>
</feature>
<dbReference type="InterPro" id="IPR000210">
    <property type="entry name" value="BTB/POZ_dom"/>
</dbReference>
<sequence length="597" mass="67906">MSSVYKFHDGLHPICILQSLFELQNTGSLCDVTLVVNGDEIRAHKAVLASASPYFRAMFTSGLTETMQDRIVLHEMEFPILRDIISFFYTGHIDMTEENVYVMLEMADFLQVSALQAACSHYLLSALSASNCLSVYVRASLRGDKYTAYRVFRYLLLNFKAVMEEEDFVLMPPEALLKVLSSQLLNVSHEGQLLEGVIRWWKHDHSERFKYLKPLISKISLEQVPMELLLSFKSDPLLADTELLSQIKQTENFILELRYEKRDIKALWDICHKKSLWKGRYGMEQEVILAIGGESSGIALGSVECLTSGYDSWKCIVPTYIHEGEPCEETRVIPTMHHARFCAAVTARDHEVFVIGGTNSSSILDMAEYYSIQSNVWCDLARLPVAVLGAGAVFLNDQLYVVGGKGKMNYENRTWVYEEHHNTWHEVCPMIKRRAHHGVVAVGGAIYTIGGVSDDGDGKDTYLKCMERYDHGRSRWFAMAPMHEKRSSFGCAALGEFIYVMGGNAGEFWLKAVERYDTLTNQWSYMAPMSVVRSNFSTTVYNNRIYCMGGHDSVHYLNSVEKFNPNTNRWHCVNSMQVRRFGMGAATLFVPFYKQTL</sequence>
<comment type="function">
    <text evidence="7">Probable substrate-specific adapter of an E3 ubiquitin-protein ligase complex which mediates the ubiquitination and subsequent proteasomal degradation of target proteins. May have a role in synapse differentiation and growth.</text>
</comment>
<dbReference type="InterPro" id="IPR011043">
    <property type="entry name" value="Gal_Oxase/kelch_b-propeller"/>
</dbReference>
<organism evidence="9 10">
    <name type="scientific">Zootermopsis nevadensis</name>
    <name type="common">Dampwood termite</name>
    <dbReference type="NCBI Taxonomy" id="136037"/>
    <lineage>
        <taxon>Eukaryota</taxon>
        <taxon>Metazoa</taxon>
        <taxon>Ecdysozoa</taxon>
        <taxon>Arthropoda</taxon>
        <taxon>Hexapoda</taxon>
        <taxon>Insecta</taxon>
        <taxon>Pterygota</taxon>
        <taxon>Neoptera</taxon>
        <taxon>Polyneoptera</taxon>
        <taxon>Dictyoptera</taxon>
        <taxon>Blattodea</taxon>
        <taxon>Blattoidea</taxon>
        <taxon>Termitoidae</taxon>
        <taxon>Termopsidae</taxon>
        <taxon>Zootermopsis</taxon>
    </lineage>
</organism>
<evidence type="ECO:0000256" key="5">
    <source>
        <dbReference type="ARBA" id="ARBA00022786"/>
    </source>
</evidence>
<evidence type="ECO:0000313" key="9">
    <source>
        <dbReference type="EMBL" id="KDR14963.1"/>
    </source>
</evidence>
<dbReference type="SUPFAM" id="SSF117281">
    <property type="entry name" value="Kelch motif"/>
    <property type="match status" value="1"/>
</dbReference>
<evidence type="ECO:0000256" key="7">
    <source>
        <dbReference type="ARBA" id="ARBA00043912"/>
    </source>
</evidence>
<dbReference type="SMART" id="SM00225">
    <property type="entry name" value="BTB"/>
    <property type="match status" value="1"/>
</dbReference>
<evidence type="ECO:0000313" key="10">
    <source>
        <dbReference type="Proteomes" id="UP000027135"/>
    </source>
</evidence>
<evidence type="ECO:0000256" key="6">
    <source>
        <dbReference type="ARBA" id="ARBA00023203"/>
    </source>
</evidence>
<dbReference type="GO" id="GO:0016567">
    <property type="term" value="P:protein ubiquitination"/>
    <property type="evidence" value="ECO:0007669"/>
    <property type="project" value="UniProtKB-UniPathway"/>
</dbReference>
<dbReference type="PROSITE" id="PS50097">
    <property type="entry name" value="BTB"/>
    <property type="match status" value="1"/>
</dbReference>
<keyword evidence="3" id="KW-0880">Kelch repeat</keyword>
<dbReference type="Pfam" id="PF07707">
    <property type="entry name" value="BACK"/>
    <property type="match status" value="1"/>
</dbReference>
<dbReference type="SMART" id="SM00875">
    <property type="entry name" value="BACK"/>
    <property type="match status" value="1"/>
</dbReference>
<gene>
    <name evidence="9" type="ORF">L798_10654</name>
</gene>
<dbReference type="InterPro" id="IPR011705">
    <property type="entry name" value="BACK"/>
</dbReference>
<dbReference type="SMART" id="SM00612">
    <property type="entry name" value="Kelch"/>
    <property type="match status" value="5"/>
</dbReference>
<accession>A0A067R6H1</accession>
<dbReference type="Gene3D" id="1.25.40.420">
    <property type="match status" value="1"/>
</dbReference>
<proteinExistence type="predicted"/>
<comment type="pathway">
    <text evidence="1">Protein modification; protein ubiquitination.</text>
</comment>
<dbReference type="InterPro" id="IPR006652">
    <property type="entry name" value="Kelch_1"/>
</dbReference>
<dbReference type="OMA" id="WHRDGCH"/>
<name>A0A067R6H1_ZOONE</name>
<reference evidence="9 10" key="1">
    <citation type="journal article" date="2014" name="Nat. Commun.">
        <title>Molecular traces of alternative social organization in a termite genome.</title>
        <authorList>
            <person name="Terrapon N."/>
            <person name="Li C."/>
            <person name="Robertson H.M."/>
            <person name="Ji L."/>
            <person name="Meng X."/>
            <person name="Booth W."/>
            <person name="Chen Z."/>
            <person name="Childers C.P."/>
            <person name="Glastad K.M."/>
            <person name="Gokhale K."/>
            <person name="Gowin J."/>
            <person name="Gronenberg W."/>
            <person name="Hermansen R.A."/>
            <person name="Hu H."/>
            <person name="Hunt B.G."/>
            <person name="Huylmans A.K."/>
            <person name="Khalil S.M."/>
            <person name="Mitchell R.D."/>
            <person name="Munoz-Torres M.C."/>
            <person name="Mustard J.A."/>
            <person name="Pan H."/>
            <person name="Reese J.T."/>
            <person name="Scharf M.E."/>
            <person name="Sun F."/>
            <person name="Vogel H."/>
            <person name="Xiao J."/>
            <person name="Yang W."/>
            <person name="Yang Z."/>
            <person name="Yang Z."/>
            <person name="Zhou J."/>
            <person name="Zhu J."/>
            <person name="Brent C.S."/>
            <person name="Elsik C.G."/>
            <person name="Goodisman M.A."/>
            <person name="Liberles D.A."/>
            <person name="Roe R.M."/>
            <person name="Vargo E.L."/>
            <person name="Vilcinskas A."/>
            <person name="Wang J."/>
            <person name="Bornberg-Bauer E."/>
            <person name="Korb J."/>
            <person name="Zhang G."/>
            <person name="Liebig J."/>
        </authorList>
    </citation>
    <scope>NUCLEOTIDE SEQUENCE [LARGE SCALE GENOMIC DNA]</scope>
    <source>
        <tissue evidence="9">Whole organism</tissue>
    </source>
</reference>
<dbReference type="PANTHER" id="PTHR24412">
    <property type="entry name" value="KELCH PROTEIN"/>
    <property type="match status" value="1"/>
</dbReference>
<dbReference type="Gene3D" id="2.120.10.80">
    <property type="entry name" value="Kelch-type beta propeller"/>
    <property type="match status" value="2"/>
</dbReference>
<keyword evidence="10" id="KW-1185">Reference proteome</keyword>
<dbReference type="Pfam" id="PF24681">
    <property type="entry name" value="Kelch_KLHDC2_KLHL20_DRC7"/>
    <property type="match status" value="1"/>
</dbReference>
<dbReference type="InterPro" id="IPR011333">
    <property type="entry name" value="SKP1/BTB/POZ_sf"/>
</dbReference>
<evidence type="ECO:0000256" key="4">
    <source>
        <dbReference type="ARBA" id="ARBA00022737"/>
    </source>
</evidence>
<dbReference type="PIRSF" id="PIRSF037037">
    <property type="entry name" value="Kelch-like_protein_gigaxonin"/>
    <property type="match status" value="1"/>
</dbReference>
<dbReference type="SUPFAM" id="SSF54695">
    <property type="entry name" value="POZ domain"/>
    <property type="match status" value="1"/>
</dbReference>